<name>A0A8J4PMW8_9MYCE</name>
<evidence type="ECO:0000256" key="1">
    <source>
        <dbReference type="ARBA" id="ARBA00006335"/>
    </source>
</evidence>
<evidence type="ECO:0000313" key="6">
    <source>
        <dbReference type="EMBL" id="KAF2069907.1"/>
    </source>
</evidence>
<dbReference type="InterPro" id="IPR038772">
    <property type="entry name" value="Sph/SMPD2-like"/>
</dbReference>
<dbReference type="PANTHER" id="PTHR16320">
    <property type="entry name" value="SPHINGOMYELINASE FAMILY MEMBER"/>
    <property type="match status" value="1"/>
</dbReference>
<organism evidence="6 7">
    <name type="scientific">Polysphondylium violaceum</name>
    <dbReference type="NCBI Taxonomy" id="133409"/>
    <lineage>
        <taxon>Eukaryota</taxon>
        <taxon>Amoebozoa</taxon>
        <taxon>Evosea</taxon>
        <taxon>Eumycetozoa</taxon>
        <taxon>Dictyostelia</taxon>
        <taxon>Dictyosteliales</taxon>
        <taxon>Dictyosteliaceae</taxon>
        <taxon>Polysphondylium</taxon>
    </lineage>
</organism>
<keyword evidence="7" id="KW-1185">Reference proteome</keyword>
<dbReference type="GO" id="GO:0004767">
    <property type="term" value="F:sphingomyelin phosphodiesterase activity"/>
    <property type="evidence" value="ECO:0007669"/>
    <property type="project" value="UniProtKB-EC"/>
</dbReference>
<comment type="caution">
    <text evidence="6">The sequence shown here is derived from an EMBL/GenBank/DDBJ whole genome shotgun (WGS) entry which is preliminary data.</text>
</comment>
<feature type="domain" description="Endonuclease/exonuclease/phosphatase" evidence="5">
    <location>
        <begin position="140"/>
        <end position="311"/>
    </location>
</feature>
<dbReference type="EC" id="3.1.4.12" evidence="2"/>
<dbReference type="Proteomes" id="UP000695562">
    <property type="component" value="Unassembled WGS sequence"/>
</dbReference>
<feature type="region of interest" description="Disordered" evidence="4">
    <location>
        <begin position="10"/>
        <end position="34"/>
    </location>
</feature>
<dbReference type="GO" id="GO:0005576">
    <property type="term" value="C:extracellular region"/>
    <property type="evidence" value="ECO:0007669"/>
    <property type="project" value="InterPro"/>
</dbReference>
<dbReference type="AlphaFoldDB" id="A0A8J4PMW8"/>
<evidence type="ECO:0000256" key="2">
    <source>
        <dbReference type="ARBA" id="ARBA00012369"/>
    </source>
</evidence>
<reference evidence="6" key="1">
    <citation type="submission" date="2020-01" db="EMBL/GenBank/DDBJ databases">
        <title>Development of genomics and gene disruption for Polysphondylium violaceum indicates a role for the polyketide synthase stlB in stalk morphogenesis.</title>
        <authorList>
            <person name="Narita B."/>
            <person name="Kawabe Y."/>
            <person name="Kin K."/>
            <person name="Saito T."/>
            <person name="Gibbs R."/>
            <person name="Kuspa A."/>
            <person name="Muzny D."/>
            <person name="Queller D."/>
            <person name="Richards S."/>
            <person name="Strassman J."/>
            <person name="Sucgang R."/>
            <person name="Worley K."/>
            <person name="Schaap P."/>
        </authorList>
    </citation>
    <scope>NUCLEOTIDE SEQUENCE</scope>
    <source>
        <strain evidence="6">QSvi11</strain>
    </source>
</reference>
<protein>
    <recommendedName>
        <fullName evidence="2">sphingomyelin phosphodiesterase</fullName>
        <ecNumber evidence="2">3.1.4.12</ecNumber>
    </recommendedName>
</protein>
<evidence type="ECO:0000259" key="5">
    <source>
        <dbReference type="Pfam" id="PF03372"/>
    </source>
</evidence>
<dbReference type="CDD" id="cd09078">
    <property type="entry name" value="nSMase"/>
    <property type="match status" value="1"/>
</dbReference>
<dbReference type="InterPro" id="IPR005135">
    <property type="entry name" value="Endo/exonuclease/phosphatase"/>
</dbReference>
<dbReference type="GO" id="GO:0005737">
    <property type="term" value="C:cytoplasm"/>
    <property type="evidence" value="ECO:0007669"/>
    <property type="project" value="TreeGrafter"/>
</dbReference>
<evidence type="ECO:0000256" key="3">
    <source>
        <dbReference type="ARBA" id="ARBA00022801"/>
    </source>
</evidence>
<accession>A0A8J4PMW8</accession>
<comment type="similarity">
    <text evidence="1">Belongs to the neutral sphingomyelinase family.</text>
</comment>
<dbReference type="InterPro" id="IPR036691">
    <property type="entry name" value="Endo/exonu/phosph_ase_sf"/>
</dbReference>
<dbReference type="PANTHER" id="PTHR16320:SF1">
    <property type="entry name" value="SPHINGOMYELINASE DDB_G0288017"/>
    <property type="match status" value="1"/>
</dbReference>
<evidence type="ECO:0000313" key="7">
    <source>
        <dbReference type="Proteomes" id="UP000695562"/>
    </source>
</evidence>
<dbReference type="Gene3D" id="3.60.10.10">
    <property type="entry name" value="Endonuclease/exonuclease/phosphatase"/>
    <property type="match status" value="1"/>
</dbReference>
<dbReference type="EMBL" id="AJWJ01000576">
    <property type="protein sequence ID" value="KAF2069907.1"/>
    <property type="molecule type" value="Genomic_DNA"/>
</dbReference>
<dbReference type="Pfam" id="PF03372">
    <property type="entry name" value="Exo_endo_phos"/>
    <property type="match status" value="1"/>
</dbReference>
<evidence type="ECO:0000256" key="4">
    <source>
        <dbReference type="SAM" id="MobiDB-lite"/>
    </source>
</evidence>
<keyword evidence="3" id="KW-0378">Hydrolase</keyword>
<dbReference type="SUPFAM" id="SSF56219">
    <property type="entry name" value="DNase I-like"/>
    <property type="match status" value="1"/>
</dbReference>
<gene>
    <name evidence="6" type="ORF">CYY_008778</name>
</gene>
<dbReference type="InterPro" id="IPR017766">
    <property type="entry name" value="Sphingomyelinase/PLipase_C"/>
</dbReference>
<sequence length="488" mass="54847">MIDNNNYLISMGRKNSAGKSTAPVPKTTTNQINSNNNNQIKLLTYNVFIRPPGIKNNANDYKDERLECLVSEKLEPKKNSKIVYGPNRIPNTSYRVDKCKFPYIPFLSPWRTPQYLLGNNSLTNNDNSTSTEEFVSLSKSIIQEFDIICFQELFSAFSYRQRRFIQQAKTQGFLYSAASPLPPYFKSTFLVDGGLVVLSKYPIKETGYLLYTQGVDSDMLASKGVLYTKIQTSPDKMIHLFTTHLQASYAHPEVPGQVATSTTTATANPNIKNDSIRTIQLNQLRDFILSKTFDDQHTIILAGDLNVDGRTSRDNAKDSKTYIEMLDILCNTNKKYTSTLVDNNQLPASFYNNKKVFSVNDLLKQDCQGDHPPTVGDLFTTKQPTTNLPLQVPRETALTNPNDYGCMKRLDYILILNREFDLSSSNGASTSPVNIRLKSDTSSTTSATTAPIHLKDSTKVEPFFIEGFPFTQLSDHYGVSTILLNDRL</sequence>
<proteinExistence type="inferred from homology"/>
<dbReference type="OrthoDB" id="40902at2759"/>